<keyword evidence="2" id="KW-1185">Reference proteome</keyword>
<protein>
    <submittedName>
        <fullName evidence="1">Uncharacterized protein</fullName>
    </submittedName>
</protein>
<proteinExistence type="predicted"/>
<feature type="non-terminal residue" evidence="1">
    <location>
        <position position="1"/>
    </location>
</feature>
<evidence type="ECO:0000313" key="2">
    <source>
        <dbReference type="Proteomes" id="UP001529510"/>
    </source>
</evidence>
<reference evidence="1 2" key="1">
    <citation type="submission" date="2024-05" db="EMBL/GenBank/DDBJ databases">
        <title>Genome sequencing and assembly of Indian major carp, Cirrhinus mrigala (Hamilton, 1822).</title>
        <authorList>
            <person name="Mohindra V."/>
            <person name="Chowdhury L.M."/>
            <person name="Lal K."/>
            <person name="Jena J.K."/>
        </authorList>
    </citation>
    <scope>NUCLEOTIDE SEQUENCE [LARGE SCALE GENOMIC DNA]</scope>
    <source>
        <strain evidence="1">CM1030</strain>
        <tissue evidence="1">Blood</tissue>
    </source>
</reference>
<feature type="non-terminal residue" evidence="1">
    <location>
        <position position="61"/>
    </location>
</feature>
<sequence>QGRLANTQAPSSSRLLKRFERGNGANGGKGPQSLSVPLAQEIPLEAPLALFACFMPLLRGE</sequence>
<accession>A0ABD0RVE0</accession>
<comment type="caution">
    <text evidence="1">The sequence shown here is derived from an EMBL/GenBank/DDBJ whole genome shotgun (WGS) entry which is preliminary data.</text>
</comment>
<evidence type="ECO:0000313" key="1">
    <source>
        <dbReference type="EMBL" id="KAL0201245.1"/>
    </source>
</evidence>
<dbReference type="AlphaFoldDB" id="A0ABD0RVE0"/>
<organism evidence="1 2">
    <name type="scientific">Cirrhinus mrigala</name>
    <name type="common">Mrigala</name>
    <dbReference type="NCBI Taxonomy" id="683832"/>
    <lineage>
        <taxon>Eukaryota</taxon>
        <taxon>Metazoa</taxon>
        <taxon>Chordata</taxon>
        <taxon>Craniata</taxon>
        <taxon>Vertebrata</taxon>
        <taxon>Euteleostomi</taxon>
        <taxon>Actinopterygii</taxon>
        <taxon>Neopterygii</taxon>
        <taxon>Teleostei</taxon>
        <taxon>Ostariophysi</taxon>
        <taxon>Cypriniformes</taxon>
        <taxon>Cyprinidae</taxon>
        <taxon>Labeoninae</taxon>
        <taxon>Labeonini</taxon>
        <taxon>Cirrhinus</taxon>
    </lineage>
</organism>
<dbReference type="Proteomes" id="UP001529510">
    <property type="component" value="Unassembled WGS sequence"/>
</dbReference>
<gene>
    <name evidence="1" type="ORF">M9458_004432</name>
</gene>
<name>A0ABD0RVE0_CIRMR</name>
<dbReference type="EMBL" id="JAMKFB020000002">
    <property type="protein sequence ID" value="KAL0201245.1"/>
    <property type="molecule type" value="Genomic_DNA"/>
</dbReference>